<name>A0ACB8B1W5_9AGAM</name>
<sequence>MARTKAGPRIPDNHRPSPNSQPPTAPATVSYRGHRPSIADIIHVKKYLAQLTPRLPIELIDQILDDAWYWAHSSVTVQGHVSVPNYITDGVRSRDKMYVRTLPLAVPGSEGDIGGGNDMRELVLGTVPVDAGSSQWAPPRGNHPCRMIEFQIWSRDQGYSPDVANHSTYRESYSWFDACVETPKLNFHSGKDIPWPSSLLTTDSSRLWSEHPKFICSNADDNTPTTPSPRHIQRNVHASTRTHHHVVTWHHRDYIEQGSAQAVEADLKGQGWQSLDGTFVRNLSVGDCITLRMRARPDGLHLWTCHAEKATIDVYWAV</sequence>
<protein>
    <submittedName>
        <fullName evidence="1">Uncharacterized protein</fullName>
    </submittedName>
</protein>
<organism evidence="1 2">
    <name type="scientific">Leucogyrophana mollusca</name>
    <dbReference type="NCBI Taxonomy" id="85980"/>
    <lineage>
        <taxon>Eukaryota</taxon>
        <taxon>Fungi</taxon>
        <taxon>Dikarya</taxon>
        <taxon>Basidiomycota</taxon>
        <taxon>Agaricomycotina</taxon>
        <taxon>Agaricomycetes</taxon>
        <taxon>Agaricomycetidae</taxon>
        <taxon>Boletales</taxon>
        <taxon>Boletales incertae sedis</taxon>
        <taxon>Leucogyrophana</taxon>
    </lineage>
</organism>
<dbReference type="EMBL" id="MU266653">
    <property type="protein sequence ID" value="KAH7919514.1"/>
    <property type="molecule type" value="Genomic_DNA"/>
</dbReference>
<evidence type="ECO:0000313" key="1">
    <source>
        <dbReference type="EMBL" id="KAH7919514.1"/>
    </source>
</evidence>
<comment type="caution">
    <text evidence="1">The sequence shown here is derived from an EMBL/GenBank/DDBJ whole genome shotgun (WGS) entry which is preliminary data.</text>
</comment>
<proteinExistence type="predicted"/>
<evidence type="ECO:0000313" key="2">
    <source>
        <dbReference type="Proteomes" id="UP000790709"/>
    </source>
</evidence>
<accession>A0ACB8B1W5</accession>
<gene>
    <name evidence="1" type="ORF">BV22DRAFT_857030</name>
</gene>
<keyword evidence="2" id="KW-1185">Reference proteome</keyword>
<dbReference type="Proteomes" id="UP000790709">
    <property type="component" value="Unassembled WGS sequence"/>
</dbReference>
<reference evidence="1" key="1">
    <citation type="journal article" date="2021" name="New Phytol.">
        <title>Evolutionary innovations through gain and loss of genes in the ectomycorrhizal Boletales.</title>
        <authorList>
            <person name="Wu G."/>
            <person name="Miyauchi S."/>
            <person name="Morin E."/>
            <person name="Kuo A."/>
            <person name="Drula E."/>
            <person name="Varga T."/>
            <person name="Kohler A."/>
            <person name="Feng B."/>
            <person name="Cao Y."/>
            <person name="Lipzen A."/>
            <person name="Daum C."/>
            <person name="Hundley H."/>
            <person name="Pangilinan J."/>
            <person name="Johnson J."/>
            <person name="Barry K."/>
            <person name="LaButti K."/>
            <person name="Ng V."/>
            <person name="Ahrendt S."/>
            <person name="Min B."/>
            <person name="Choi I.G."/>
            <person name="Park H."/>
            <person name="Plett J.M."/>
            <person name="Magnuson J."/>
            <person name="Spatafora J.W."/>
            <person name="Nagy L.G."/>
            <person name="Henrissat B."/>
            <person name="Grigoriev I.V."/>
            <person name="Yang Z.L."/>
            <person name="Xu J."/>
            <person name="Martin F.M."/>
        </authorList>
    </citation>
    <scope>NUCLEOTIDE SEQUENCE</scope>
    <source>
        <strain evidence="1">KUC20120723A-06</strain>
    </source>
</reference>